<dbReference type="PANTHER" id="PTHR43701">
    <property type="entry name" value="MEMBRANE TRANSPORTER PROTEIN MJ0441-RELATED"/>
    <property type="match status" value="1"/>
</dbReference>
<evidence type="ECO:0000256" key="3">
    <source>
        <dbReference type="ARBA" id="ARBA00022989"/>
    </source>
</evidence>
<dbReference type="InterPro" id="IPR051598">
    <property type="entry name" value="TSUP/Inactive_protease-like"/>
</dbReference>
<feature type="transmembrane region" description="Helical" evidence="5">
    <location>
        <begin position="113"/>
        <end position="132"/>
    </location>
</feature>
<evidence type="ECO:0000256" key="1">
    <source>
        <dbReference type="ARBA" id="ARBA00004141"/>
    </source>
</evidence>
<feature type="transmembrane region" description="Helical" evidence="5">
    <location>
        <begin position="46"/>
        <end position="68"/>
    </location>
</feature>
<dbReference type="PANTHER" id="PTHR43701:SF2">
    <property type="entry name" value="MEMBRANE TRANSPORTER PROTEIN YJNA-RELATED"/>
    <property type="match status" value="1"/>
</dbReference>
<protein>
    <recommendedName>
        <fullName evidence="5">Probable membrane transporter protein</fullName>
    </recommendedName>
</protein>
<feature type="transmembrane region" description="Helical" evidence="5">
    <location>
        <begin position="88"/>
        <end position="106"/>
    </location>
</feature>
<comment type="subcellular location">
    <subcellularLocation>
        <location evidence="5">Cell membrane</location>
        <topology evidence="5">Multi-pass membrane protein</topology>
    </subcellularLocation>
    <subcellularLocation>
        <location evidence="1">Membrane</location>
        <topology evidence="1">Multi-pass membrane protein</topology>
    </subcellularLocation>
</comment>
<dbReference type="AlphaFoldDB" id="A0A7X0U9A3"/>
<dbReference type="Proteomes" id="UP000575083">
    <property type="component" value="Unassembled WGS sequence"/>
</dbReference>
<feature type="transmembrane region" description="Helical" evidence="5">
    <location>
        <begin position="191"/>
        <end position="211"/>
    </location>
</feature>
<keyword evidence="5" id="KW-1003">Cell membrane</keyword>
<proteinExistence type="inferred from homology"/>
<name>A0A7X0U9A3_9BURK</name>
<dbReference type="RefSeq" id="WP_184857245.1">
    <property type="nucleotide sequence ID" value="NZ_JACHLK010000004.1"/>
</dbReference>
<dbReference type="EMBL" id="JACHLK010000004">
    <property type="protein sequence ID" value="MBB6559828.1"/>
    <property type="molecule type" value="Genomic_DNA"/>
</dbReference>
<feature type="transmembrane region" description="Helical" evidence="5">
    <location>
        <begin position="223"/>
        <end position="245"/>
    </location>
</feature>
<sequence>MEFYLVLALFGTLAGVTTVLFGFGGGFVVVPVLYRTLVHLHGADSAIGQSAMQVAVATSTCVMIVGAGLATRRHHRAGNVDWAQVRPLLAAIAAGAVAGAAAATVLRSDWVRWAFVVYLACTILDGLLRPGFIRPRVADAAQAAKPRPSGPLTAFLGLAIGAVAAFLGVGGSVMTVPLMRRRGAPMVQATAAANPLSLPVALAGTATYVLLAWEQGAAFGTGYAGFVDLRAFAVLVVGSWLGIRLGGRFVGRLPDGLHAKVYLALLTLVLLAMLMR</sequence>
<feature type="transmembrane region" description="Helical" evidence="5">
    <location>
        <begin position="152"/>
        <end position="179"/>
    </location>
</feature>
<comment type="caution">
    <text evidence="6">The sequence shown here is derived from an EMBL/GenBank/DDBJ whole genome shotgun (WGS) entry which is preliminary data.</text>
</comment>
<accession>A0A7X0U9A3</accession>
<evidence type="ECO:0000313" key="6">
    <source>
        <dbReference type="EMBL" id="MBB6559828.1"/>
    </source>
</evidence>
<keyword evidence="7" id="KW-1185">Reference proteome</keyword>
<organism evidence="6 7">
    <name type="scientific">Acidovorax soli</name>
    <dbReference type="NCBI Taxonomy" id="592050"/>
    <lineage>
        <taxon>Bacteria</taxon>
        <taxon>Pseudomonadati</taxon>
        <taxon>Pseudomonadota</taxon>
        <taxon>Betaproteobacteria</taxon>
        <taxon>Burkholderiales</taxon>
        <taxon>Comamonadaceae</taxon>
        <taxon>Acidovorax</taxon>
    </lineage>
</organism>
<keyword evidence="2 5" id="KW-0812">Transmembrane</keyword>
<reference evidence="6 7" key="1">
    <citation type="submission" date="2020-08" db="EMBL/GenBank/DDBJ databases">
        <title>Functional genomics of gut bacteria from endangered species of beetles.</title>
        <authorList>
            <person name="Carlos-Shanley C."/>
        </authorList>
    </citation>
    <scope>NUCLEOTIDE SEQUENCE [LARGE SCALE GENOMIC DNA]</scope>
    <source>
        <strain evidence="6 7">S00198</strain>
    </source>
</reference>
<feature type="transmembrane region" description="Helical" evidence="5">
    <location>
        <begin position="6"/>
        <end position="34"/>
    </location>
</feature>
<evidence type="ECO:0000256" key="4">
    <source>
        <dbReference type="ARBA" id="ARBA00023136"/>
    </source>
</evidence>
<evidence type="ECO:0000256" key="5">
    <source>
        <dbReference type="RuleBase" id="RU363041"/>
    </source>
</evidence>
<keyword evidence="3 5" id="KW-1133">Transmembrane helix</keyword>
<dbReference type="InterPro" id="IPR002781">
    <property type="entry name" value="TM_pro_TauE-like"/>
</dbReference>
<evidence type="ECO:0000313" key="7">
    <source>
        <dbReference type="Proteomes" id="UP000575083"/>
    </source>
</evidence>
<dbReference type="GO" id="GO:0005886">
    <property type="term" value="C:plasma membrane"/>
    <property type="evidence" value="ECO:0007669"/>
    <property type="project" value="UniProtKB-SubCell"/>
</dbReference>
<gene>
    <name evidence="6" type="ORF">HNP48_002500</name>
</gene>
<evidence type="ECO:0000256" key="2">
    <source>
        <dbReference type="ARBA" id="ARBA00022692"/>
    </source>
</evidence>
<feature type="transmembrane region" description="Helical" evidence="5">
    <location>
        <begin position="257"/>
        <end position="275"/>
    </location>
</feature>
<keyword evidence="4 5" id="KW-0472">Membrane</keyword>
<comment type="similarity">
    <text evidence="5">Belongs to the 4-toluene sulfonate uptake permease (TSUP) (TC 2.A.102) family.</text>
</comment>
<dbReference type="Pfam" id="PF01925">
    <property type="entry name" value="TauE"/>
    <property type="match status" value="1"/>
</dbReference>